<organism evidence="2 3">
    <name type="scientific">[Eubacterium] siraeum DSM 15702</name>
    <dbReference type="NCBI Taxonomy" id="428128"/>
    <lineage>
        <taxon>Bacteria</taxon>
        <taxon>Bacillati</taxon>
        <taxon>Bacillota</taxon>
        <taxon>Clostridia</taxon>
        <taxon>Eubacteriales</taxon>
        <taxon>Oscillospiraceae</taxon>
        <taxon>Oscillospiraceae incertae sedis</taxon>
    </lineage>
</organism>
<proteinExistence type="predicted"/>
<dbReference type="Gene3D" id="3.40.630.30">
    <property type="match status" value="1"/>
</dbReference>
<evidence type="ECO:0000313" key="2">
    <source>
        <dbReference type="EMBL" id="EDS02056.1"/>
    </source>
</evidence>
<protein>
    <submittedName>
        <fullName evidence="2">Acetyltransferase, GNAT family</fullName>
    </submittedName>
</protein>
<dbReference type="EMBL" id="ABCA03000016">
    <property type="protein sequence ID" value="EDS02056.1"/>
    <property type="molecule type" value="Genomic_DNA"/>
</dbReference>
<comment type="caution">
    <text evidence="2">The sequence shown here is derived from an EMBL/GenBank/DDBJ whole genome shotgun (WGS) entry which is preliminary data.</text>
</comment>
<feature type="domain" description="N-acetyltransferase" evidence="1">
    <location>
        <begin position="6"/>
        <end position="153"/>
    </location>
</feature>
<dbReference type="InterPro" id="IPR000182">
    <property type="entry name" value="GNAT_dom"/>
</dbReference>
<evidence type="ECO:0000313" key="3">
    <source>
        <dbReference type="Proteomes" id="UP000005326"/>
    </source>
</evidence>
<dbReference type="CDD" id="cd04301">
    <property type="entry name" value="NAT_SF"/>
    <property type="match status" value="1"/>
</dbReference>
<dbReference type="InterPro" id="IPR016181">
    <property type="entry name" value="Acyl_CoA_acyltransferase"/>
</dbReference>
<keyword evidence="3" id="KW-1185">Reference proteome</keyword>
<dbReference type="PANTHER" id="PTHR43617">
    <property type="entry name" value="L-AMINO ACID N-ACETYLTRANSFERASE"/>
    <property type="match status" value="1"/>
</dbReference>
<reference evidence="2" key="2">
    <citation type="submission" date="2014-06" db="EMBL/GenBank/DDBJ databases">
        <title>Draft genome sequence of Eubacterium siraeum (DSM 15702).</title>
        <authorList>
            <person name="Sudarsanam P."/>
            <person name="Ley R."/>
            <person name="Guruge J."/>
            <person name="Turnbaugh P.J."/>
            <person name="Mahowald M."/>
            <person name="Liep D."/>
            <person name="Gordon J."/>
        </authorList>
    </citation>
    <scope>NUCLEOTIDE SEQUENCE</scope>
    <source>
        <strain evidence="2">DSM 15702</strain>
    </source>
</reference>
<accession>B0MJS4</accession>
<name>B0MJS4_9FIRM</name>
<sequence length="153" mass="18041">MTGGNMVFEKIRKNDREEYLAMEHDFYHSPAVLHPIPDENHERTFNVLMEDSPYAVCYMFRSDDKKEVYGFALLALTYSNEAGGIVVWLEEIYVKPEHRCKGITGEFFKFIEKEYADAARIRLETEPDNERAVRLYERNGFTKLGYSQMYKDN</sequence>
<evidence type="ECO:0000259" key="1">
    <source>
        <dbReference type="PROSITE" id="PS51186"/>
    </source>
</evidence>
<dbReference type="InterPro" id="IPR050276">
    <property type="entry name" value="MshD_Acetyltransferase"/>
</dbReference>
<dbReference type="Proteomes" id="UP000005326">
    <property type="component" value="Unassembled WGS sequence"/>
</dbReference>
<reference evidence="2" key="1">
    <citation type="submission" date="2007-10" db="EMBL/GenBank/DDBJ databases">
        <authorList>
            <person name="Fulton L."/>
            <person name="Clifton S."/>
            <person name="Fulton B."/>
            <person name="Xu J."/>
            <person name="Minx P."/>
            <person name="Pepin K.H."/>
            <person name="Johnson M."/>
            <person name="Thiruvilangam P."/>
            <person name="Bhonagiri V."/>
            <person name="Nash W.E."/>
            <person name="Mardis E.R."/>
            <person name="Wilson R.K."/>
        </authorList>
    </citation>
    <scope>NUCLEOTIDE SEQUENCE [LARGE SCALE GENOMIC DNA]</scope>
    <source>
        <strain evidence="2">DSM 15702</strain>
    </source>
</reference>
<dbReference type="PROSITE" id="PS51186">
    <property type="entry name" value="GNAT"/>
    <property type="match status" value="1"/>
</dbReference>
<dbReference type="GO" id="GO:0016747">
    <property type="term" value="F:acyltransferase activity, transferring groups other than amino-acyl groups"/>
    <property type="evidence" value="ECO:0007669"/>
    <property type="project" value="InterPro"/>
</dbReference>
<dbReference type="PANTHER" id="PTHR43617:SF38">
    <property type="entry name" value="N-ACETYLTRANSFERASE DOMAIN-CONTAINING PROTEIN"/>
    <property type="match status" value="1"/>
</dbReference>
<dbReference type="Pfam" id="PF00583">
    <property type="entry name" value="Acetyltransf_1"/>
    <property type="match status" value="1"/>
</dbReference>
<dbReference type="SUPFAM" id="SSF55729">
    <property type="entry name" value="Acyl-CoA N-acyltransferases (Nat)"/>
    <property type="match status" value="1"/>
</dbReference>
<dbReference type="AlphaFoldDB" id="B0MJS4"/>
<gene>
    <name evidence="2" type="ORF">EUBSIR_00049</name>
</gene>